<organism evidence="10 11">
    <name type="scientific">Bradymonas sediminis</name>
    <dbReference type="NCBI Taxonomy" id="1548548"/>
    <lineage>
        <taxon>Bacteria</taxon>
        <taxon>Deltaproteobacteria</taxon>
        <taxon>Bradymonadales</taxon>
        <taxon>Bradymonadaceae</taxon>
        <taxon>Bradymonas</taxon>
    </lineage>
</organism>
<feature type="repeat" description="CXXCXGXG motif" evidence="8">
    <location>
        <begin position="143"/>
        <end position="150"/>
    </location>
</feature>
<sequence length="370" mass="39732">MNCDYYQMLGVARDATHAQIKRAYRALALQCHPDRNCECPEAETRFKQAAEAYEVLSDRTRRALYDQYGRAGVKMKGPSPADINDIFSEFGDIFGDIFGFGSCSGQSKSGARGEDLRFDLSLSFEEAAFGTSKVIEIPRREECDACEGSGAEPGTTSVICPSCKGLGQIQHRQGLFTLSSSCAACEGSGERVHEACAACTGAGFIADVREVTVKIPAGVGTDTKLRLRGEGKAGFGDAPAGDLFVVLHVEPSAHFERQGANLVYQAEISFIDAALGCQIEVPTLDEPVTVTFPPGTQYGDRQTLKNLGIAQIGSDRRGDLIISARLKTPDTLNDKQRRLLEEFVKAGSEHAGEVGAETSSARARLSDQTA</sequence>
<dbReference type="PROSITE" id="PS00636">
    <property type="entry name" value="DNAJ_1"/>
    <property type="match status" value="1"/>
</dbReference>
<dbReference type="GO" id="GO:0006260">
    <property type="term" value="P:DNA replication"/>
    <property type="evidence" value="ECO:0007669"/>
    <property type="project" value="UniProtKB-KW"/>
</dbReference>
<dbReference type="EMBL" id="CP030032">
    <property type="protein sequence ID" value="AWV88809.1"/>
    <property type="molecule type" value="Genomic_DNA"/>
</dbReference>
<dbReference type="InterPro" id="IPR036410">
    <property type="entry name" value="HSP_DnaJ_Cys-rich_dom_sf"/>
</dbReference>
<dbReference type="InterPro" id="IPR002939">
    <property type="entry name" value="DnaJ_C"/>
</dbReference>
<comment type="subunit">
    <text evidence="8">Homodimer.</text>
</comment>
<dbReference type="InterPro" id="IPR012724">
    <property type="entry name" value="DnaJ"/>
</dbReference>
<dbReference type="NCBIfam" id="NF008035">
    <property type="entry name" value="PRK10767.1"/>
    <property type="match status" value="1"/>
</dbReference>
<dbReference type="Gene3D" id="2.60.260.20">
    <property type="entry name" value="Urease metallochaperone UreE, N-terminal domain"/>
    <property type="match status" value="2"/>
</dbReference>
<dbReference type="InterPro" id="IPR001305">
    <property type="entry name" value="HSP_DnaJ_Cys-rich_dom"/>
</dbReference>
<comment type="similarity">
    <text evidence="6 8">Belongs to the DnaJ family.</text>
</comment>
<dbReference type="Pfam" id="PF00226">
    <property type="entry name" value="DnaJ"/>
    <property type="match status" value="1"/>
</dbReference>
<gene>
    <name evidence="8" type="primary">dnaJ</name>
    <name evidence="10" type="ORF">DN745_05430</name>
</gene>
<dbReference type="SMART" id="SM00271">
    <property type="entry name" value="DnaJ"/>
    <property type="match status" value="1"/>
</dbReference>
<dbReference type="PANTHER" id="PTHR43096:SF10">
    <property type="entry name" value="CHAPERONE PROTEIN DNAJ A6, CHLOROPLASTIC"/>
    <property type="match status" value="1"/>
</dbReference>
<keyword evidence="8" id="KW-0346">Stress response</keyword>
<dbReference type="Gene3D" id="1.10.287.110">
    <property type="entry name" value="DnaJ domain"/>
    <property type="match status" value="1"/>
</dbReference>
<feature type="region of interest" description="Disordered" evidence="9">
    <location>
        <begin position="348"/>
        <end position="370"/>
    </location>
</feature>
<keyword evidence="8" id="KW-0963">Cytoplasm</keyword>
<evidence type="ECO:0000256" key="6">
    <source>
        <dbReference type="ARBA" id="ARBA00061004"/>
    </source>
</evidence>
<keyword evidence="2 8" id="KW-0677">Repeat</keyword>
<dbReference type="KEGG" id="bsed:DN745_05430"/>
<dbReference type="PROSITE" id="PS50076">
    <property type="entry name" value="DNAJ_2"/>
    <property type="match status" value="1"/>
</dbReference>
<dbReference type="GO" id="GO:0042026">
    <property type="term" value="P:protein refolding"/>
    <property type="evidence" value="ECO:0007669"/>
    <property type="project" value="TreeGrafter"/>
</dbReference>
<dbReference type="Pfam" id="PF00684">
    <property type="entry name" value="DnaJ_CXXCXGXG"/>
    <property type="match status" value="1"/>
</dbReference>
<feature type="binding site" evidence="8">
    <location>
        <position position="163"/>
    </location>
    <ligand>
        <name>Zn(2+)</name>
        <dbReference type="ChEBI" id="CHEBI:29105"/>
        <label>2</label>
    </ligand>
</feature>
<dbReference type="FunFam" id="2.10.230.10:FF:000002">
    <property type="entry name" value="Molecular chaperone DnaJ"/>
    <property type="match status" value="1"/>
</dbReference>
<dbReference type="InterPro" id="IPR001623">
    <property type="entry name" value="DnaJ_domain"/>
</dbReference>
<feature type="binding site" evidence="8">
    <location>
        <position position="196"/>
    </location>
    <ligand>
        <name>Zn(2+)</name>
        <dbReference type="ChEBI" id="CHEBI:29105"/>
        <label>1</label>
    </ligand>
</feature>
<evidence type="ECO:0000256" key="9">
    <source>
        <dbReference type="SAM" id="MobiDB-lite"/>
    </source>
</evidence>
<accession>A0A2Z4FIS1</accession>
<dbReference type="OrthoDB" id="9779889at2"/>
<feature type="binding site" evidence="8">
    <location>
        <position position="185"/>
    </location>
    <ligand>
        <name>Zn(2+)</name>
        <dbReference type="ChEBI" id="CHEBI:29105"/>
        <label>2</label>
    </ligand>
</feature>
<keyword evidence="3 8" id="KW-0863">Zinc-finger</keyword>
<feature type="binding site" evidence="8">
    <location>
        <position position="146"/>
    </location>
    <ligand>
        <name>Zn(2+)</name>
        <dbReference type="ChEBI" id="CHEBI:29105"/>
        <label>1</label>
    </ligand>
</feature>
<dbReference type="InterPro" id="IPR018253">
    <property type="entry name" value="DnaJ_domain_CS"/>
</dbReference>
<evidence type="ECO:0000256" key="7">
    <source>
        <dbReference type="ARBA" id="ARBA00067609"/>
    </source>
</evidence>
<dbReference type="InterPro" id="IPR008971">
    <property type="entry name" value="HSP40/DnaJ_pept-bd"/>
</dbReference>
<feature type="repeat" description="CXXCXGXG motif" evidence="8">
    <location>
        <begin position="160"/>
        <end position="167"/>
    </location>
</feature>
<keyword evidence="8" id="KW-0235">DNA replication</keyword>
<feature type="repeat" description="CXXCXGXG motif" evidence="8">
    <location>
        <begin position="182"/>
        <end position="189"/>
    </location>
</feature>
<dbReference type="CDD" id="cd06257">
    <property type="entry name" value="DnaJ"/>
    <property type="match status" value="1"/>
</dbReference>
<dbReference type="GO" id="GO:0031072">
    <property type="term" value="F:heat shock protein binding"/>
    <property type="evidence" value="ECO:0007669"/>
    <property type="project" value="InterPro"/>
</dbReference>
<evidence type="ECO:0000256" key="5">
    <source>
        <dbReference type="ARBA" id="ARBA00023186"/>
    </source>
</evidence>
<comment type="cofactor">
    <cofactor evidence="8">
        <name>Zn(2+)</name>
        <dbReference type="ChEBI" id="CHEBI:29105"/>
    </cofactor>
    <text evidence="8">Binds 2 Zn(2+) ions per monomer.</text>
</comment>
<protein>
    <recommendedName>
        <fullName evidence="7 8">Chaperone protein DnaJ</fullName>
    </recommendedName>
</protein>
<evidence type="ECO:0000256" key="3">
    <source>
        <dbReference type="ARBA" id="ARBA00022771"/>
    </source>
</evidence>
<dbReference type="GO" id="GO:0051082">
    <property type="term" value="F:unfolded protein binding"/>
    <property type="evidence" value="ECO:0007669"/>
    <property type="project" value="UniProtKB-UniRule"/>
</dbReference>
<keyword evidence="11" id="KW-1185">Reference proteome</keyword>
<dbReference type="InterPro" id="IPR036869">
    <property type="entry name" value="J_dom_sf"/>
</dbReference>
<dbReference type="PANTHER" id="PTHR43096">
    <property type="entry name" value="DNAJ HOMOLOG 1, MITOCHONDRIAL-RELATED"/>
    <property type="match status" value="1"/>
</dbReference>
<keyword evidence="4 8" id="KW-0862">Zinc</keyword>
<dbReference type="CDD" id="cd10719">
    <property type="entry name" value="DnaJ_zf"/>
    <property type="match status" value="1"/>
</dbReference>
<feature type="binding site" evidence="8">
    <location>
        <position position="199"/>
    </location>
    <ligand>
        <name>Zn(2+)</name>
        <dbReference type="ChEBI" id="CHEBI:29105"/>
        <label>1</label>
    </ligand>
</feature>
<dbReference type="GO" id="GO:0005524">
    <property type="term" value="F:ATP binding"/>
    <property type="evidence" value="ECO:0007669"/>
    <property type="project" value="InterPro"/>
</dbReference>
<dbReference type="GO" id="GO:0005737">
    <property type="term" value="C:cytoplasm"/>
    <property type="evidence" value="ECO:0007669"/>
    <property type="project" value="UniProtKB-SubCell"/>
</dbReference>
<dbReference type="SUPFAM" id="SSF57938">
    <property type="entry name" value="DnaJ/Hsp40 cysteine-rich domain"/>
    <property type="match status" value="1"/>
</dbReference>
<dbReference type="CDD" id="cd10747">
    <property type="entry name" value="DnaJ_C"/>
    <property type="match status" value="1"/>
</dbReference>
<dbReference type="Pfam" id="PF01556">
    <property type="entry name" value="DnaJ_C"/>
    <property type="match status" value="1"/>
</dbReference>
<reference evidence="10 11" key="1">
    <citation type="submission" date="2018-06" db="EMBL/GenBank/DDBJ databases">
        <title>Lujinxingia sediminis gen. nov. sp. nov., a new facultative anaerobic member of the class Deltaproteobacteria, and proposal of Lujinxingaceae fam. nov.</title>
        <authorList>
            <person name="Guo L.-Y."/>
            <person name="Li C.-M."/>
            <person name="Wang S."/>
            <person name="Du Z.-J."/>
        </authorList>
    </citation>
    <scope>NUCLEOTIDE SEQUENCE [LARGE SCALE GENOMIC DNA]</scope>
    <source>
        <strain evidence="10 11">FA350</strain>
    </source>
</reference>
<feature type="binding site" evidence="8">
    <location>
        <position position="160"/>
    </location>
    <ligand>
        <name>Zn(2+)</name>
        <dbReference type="ChEBI" id="CHEBI:29105"/>
        <label>2</label>
    </ligand>
</feature>
<keyword evidence="1 8" id="KW-0479">Metal-binding</keyword>
<dbReference type="AlphaFoldDB" id="A0A2Z4FIS1"/>
<comment type="function">
    <text evidence="8">Participates actively in the response to hyperosmotic and heat shock by preventing the aggregation of stress-denatured proteins and by disaggregating proteins, also in an autonomous, DnaK-independent fashion. Unfolded proteins bind initially to DnaJ; upon interaction with the DnaJ-bound protein, DnaK hydrolyzes its bound ATP, resulting in the formation of a stable complex. GrpE releases ADP from DnaK; ATP binding to DnaK triggers the release of the substrate protein, thus completing the reaction cycle. Several rounds of ATP-dependent interactions between DnaJ, DnaK and GrpE are required for fully efficient folding. Also involved, together with DnaK and GrpE, in the DNA replication of plasmids through activation of initiation proteins.</text>
</comment>
<comment type="subcellular location">
    <subcellularLocation>
        <location evidence="8">Cytoplasm</location>
    </subcellularLocation>
</comment>
<dbReference type="PROSITE" id="PS51188">
    <property type="entry name" value="ZF_CR"/>
    <property type="match status" value="1"/>
</dbReference>
<dbReference type="HAMAP" id="MF_01152">
    <property type="entry name" value="DnaJ"/>
    <property type="match status" value="1"/>
</dbReference>
<feature type="repeat" description="CXXCXGXG motif" evidence="8">
    <location>
        <begin position="196"/>
        <end position="203"/>
    </location>
</feature>
<dbReference type="GO" id="GO:0009408">
    <property type="term" value="P:response to heat"/>
    <property type="evidence" value="ECO:0007669"/>
    <property type="project" value="InterPro"/>
</dbReference>
<dbReference type="RefSeq" id="WP_111332824.1">
    <property type="nucleotide sequence ID" value="NZ_CP030032.1"/>
</dbReference>
<feature type="binding site" evidence="8">
    <location>
        <position position="182"/>
    </location>
    <ligand>
        <name>Zn(2+)</name>
        <dbReference type="ChEBI" id="CHEBI:29105"/>
        <label>2</label>
    </ligand>
</feature>
<dbReference type="FunFam" id="2.60.260.20:FF:000005">
    <property type="entry name" value="Chaperone protein dnaJ 1, mitochondrial"/>
    <property type="match status" value="1"/>
</dbReference>
<evidence type="ECO:0000256" key="8">
    <source>
        <dbReference type="HAMAP-Rule" id="MF_01152"/>
    </source>
</evidence>
<evidence type="ECO:0000256" key="1">
    <source>
        <dbReference type="ARBA" id="ARBA00022723"/>
    </source>
</evidence>
<dbReference type="Proteomes" id="UP000249799">
    <property type="component" value="Chromosome"/>
</dbReference>
<evidence type="ECO:0000313" key="10">
    <source>
        <dbReference type="EMBL" id="AWV88809.1"/>
    </source>
</evidence>
<dbReference type="SUPFAM" id="SSF46565">
    <property type="entry name" value="Chaperone J-domain"/>
    <property type="match status" value="1"/>
</dbReference>
<evidence type="ECO:0000313" key="11">
    <source>
        <dbReference type="Proteomes" id="UP000249799"/>
    </source>
</evidence>
<feature type="compositionally biased region" description="Polar residues" evidence="9">
    <location>
        <begin position="357"/>
        <end position="370"/>
    </location>
</feature>
<dbReference type="PRINTS" id="PR00625">
    <property type="entry name" value="JDOMAIN"/>
</dbReference>
<dbReference type="Gene3D" id="2.10.230.10">
    <property type="entry name" value="Heat shock protein DnaJ, cysteine-rich domain"/>
    <property type="match status" value="1"/>
</dbReference>
<evidence type="ECO:0000256" key="4">
    <source>
        <dbReference type="ARBA" id="ARBA00022833"/>
    </source>
</evidence>
<feature type="binding site" evidence="8">
    <location>
        <position position="143"/>
    </location>
    <ligand>
        <name>Zn(2+)</name>
        <dbReference type="ChEBI" id="CHEBI:29105"/>
        <label>1</label>
    </ligand>
</feature>
<dbReference type="SUPFAM" id="SSF49493">
    <property type="entry name" value="HSP40/DnaJ peptide-binding domain"/>
    <property type="match status" value="2"/>
</dbReference>
<evidence type="ECO:0000256" key="2">
    <source>
        <dbReference type="ARBA" id="ARBA00022737"/>
    </source>
</evidence>
<comment type="domain">
    <text evidence="8">The J domain is necessary and sufficient to stimulate DnaK ATPase activity. Zinc center 1 plays an important role in the autonomous, DnaK-independent chaperone activity of DnaJ. Zinc center 2 is essential for interaction with DnaK and for DnaJ activity.</text>
</comment>
<dbReference type="GO" id="GO:0008270">
    <property type="term" value="F:zinc ion binding"/>
    <property type="evidence" value="ECO:0007669"/>
    <property type="project" value="UniProtKB-UniRule"/>
</dbReference>
<proteinExistence type="inferred from homology"/>
<name>A0A2Z4FIS1_9DELT</name>
<keyword evidence="5 8" id="KW-0143">Chaperone</keyword>